<reference evidence="3" key="1">
    <citation type="submission" date="2016-11" db="UniProtKB">
        <authorList>
            <consortium name="WormBaseParasite"/>
        </authorList>
    </citation>
    <scope>IDENTIFICATION</scope>
</reference>
<dbReference type="AlphaFoldDB" id="A0A1I7XGK3"/>
<dbReference type="GO" id="GO:0005737">
    <property type="term" value="C:cytoplasm"/>
    <property type="evidence" value="ECO:0007669"/>
    <property type="project" value="TreeGrafter"/>
</dbReference>
<dbReference type="GO" id="GO:0016020">
    <property type="term" value="C:membrane"/>
    <property type="evidence" value="ECO:0007669"/>
    <property type="project" value="TreeGrafter"/>
</dbReference>
<dbReference type="InterPro" id="IPR045357">
    <property type="entry name" value="Aminopeptidase_N-like_N"/>
</dbReference>
<dbReference type="GO" id="GO:0043171">
    <property type="term" value="P:peptide catabolic process"/>
    <property type="evidence" value="ECO:0007669"/>
    <property type="project" value="TreeGrafter"/>
</dbReference>
<dbReference type="InterPro" id="IPR042097">
    <property type="entry name" value="Aminopeptidase_N-like_N_sf"/>
</dbReference>
<keyword evidence="2" id="KW-1185">Reference proteome</keyword>
<protein>
    <submittedName>
        <fullName evidence="3">Peptidase_M1_N domain-containing protein</fullName>
    </submittedName>
</protein>
<name>A0A1I7XGK3_HETBA</name>
<dbReference type="GO" id="GO:0006508">
    <property type="term" value="P:proteolysis"/>
    <property type="evidence" value="ECO:0007669"/>
    <property type="project" value="TreeGrafter"/>
</dbReference>
<evidence type="ECO:0000313" key="2">
    <source>
        <dbReference type="Proteomes" id="UP000095283"/>
    </source>
</evidence>
<dbReference type="SUPFAM" id="SSF63737">
    <property type="entry name" value="Leukotriene A4 hydrolase N-terminal domain"/>
    <property type="match status" value="1"/>
</dbReference>
<sequence length="325" mass="37895">MMILEEEYLRRATLRKRTWQPMKCFSSLYALILYVSLVNKIILHVEDGPQSIPYINVPTRYDITLQFETEYNKSSKVYSGTVSMVFEARELSQHIYVHKGNTTYITNYALFANNKKLSIRKGKYCKQTEIQTFISSNNLTTDTEYRLEIKFTGEFLPVIGLTEFTYISEDGKMRYGIRFMSKQTARKGLRYLFPCLDSNDYPAFFHFKVKRKLSLRVLGNYYVTHSTQSSLIYMTDTLPSQSILRPIQVGLVLCEFQYKTETYDGLVVINAFPSYVPCIFNHKKYTADAIIIPDTYTLHQPGISILNEEEILVESREFTNFNISM</sequence>
<organism evidence="2 3">
    <name type="scientific">Heterorhabditis bacteriophora</name>
    <name type="common">Entomopathogenic nematode worm</name>
    <dbReference type="NCBI Taxonomy" id="37862"/>
    <lineage>
        <taxon>Eukaryota</taxon>
        <taxon>Metazoa</taxon>
        <taxon>Ecdysozoa</taxon>
        <taxon>Nematoda</taxon>
        <taxon>Chromadorea</taxon>
        <taxon>Rhabditida</taxon>
        <taxon>Rhabditina</taxon>
        <taxon>Rhabditomorpha</taxon>
        <taxon>Strongyloidea</taxon>
        <taxon>Heterorhabditidae</taxon>
        <taxon>Heterorhabditis</taxon>
    </lineage>
</organism>
<dbReference type="GO" id="GO:0008270">
    <property type="term" value="F:zinc ion binding"/>
    <property type="evidence" value="ECO:0007669"/>
    <property type="project" value="TreeGrafter"/>
</dbReference>
<dbReference type="Gene3D" id="2.60.40.1730">
    <property type="entry name" value="tricorn interacting facor f3 domain"/>
    <property type="match status" value="1"/>
</dbReference>
<dbReference type="GO" id="GO:0005615">
    <property type="term" value="C:extracellular space"/>
    <property type="evidence" value="ECO:0007669"/>
    <property type="project" value="TreeGrafter"/>
</dbReference>
<dbReference type="Pfam" id="PF17900">
    <property type="entry name" value="Peptidase_M1_N"/>
    <property type="match status" value="1"/>
</dbReference>
<evidence type="ECO:0000259" key="1">
    <source>
        <dbReference type="Pfam" id="PF17900"/>
    </source>
</evidence>
<dbReference type="GO" id="GO:0070006">
    <property type="term" value="F:metalloaminopeptidase activity"/>
    <property type="evidence" value="ECO:0007669"/>
    <property type="project" value="TreeGrafter"/>
</dbReference>
<dbReference type="PANTHER" id="PTHR11533">
    <property type="entry name" value="PROTEASE M1 ZINC METALLOPROTEASE"/>
    <property type="match status" value="1"/>
</dbReference>
<dbReference type="InterPro" id="IPR050344">
    <property type="entry name" value="Peptidase_M1_aminopeptidases"/>
</dbReference>
<feature type="domain" description="Aminopeptidase N-like N-terminal" evidence="1">
    <location>
        <begin position="57"/>
        <end position="228"/>
    </location>
</feature>
<accession>A0A1I7XGK3</accession>
<evidence type="ECO:0000313" key="3">
    <source>
        <dbReference type="WBParaSite" id="Hba_16613"/>
    </source>
</evidence>
<dbReference type="WBParaSite" id="Hba_16613">
    <property type="protein sequence ID" value="Hba_16613"/>
    <property type="gene ID" value="Hba_16613"/>
</dbReference>
<dbReference type="PANTHER" id="PTHR11533:SF299">
    <property type="entry name" value="AMINOPEPTIDASE"/>
    <property type="match status" value="1"/>
</dbReference>
<dbReference type="GO" id="GO:0042277">
    <property type="term" value="F:peptide binding"/>
    <property type="evidence" value="ECO:0007669"/>
    <property type="project" value="TreeGrafter"/>
</dbReference>
<dbReference type="Proteomes" id="UP000095283">
    <property type="component" value="Unplaced"/>
</dbReference>
<proteinExistence type="predicted"/>